<evidence type="ECO:0000313" key="3">
    <source>
        <dbReference type="Proteomes" id="UP000289437"/>
    </source>
</evidence>
<organism evidence="2 3">
    <name type="scientific">Granulicella sibirica</name>
    <dbReference type="NCBI Taxonomy" id="2479048"/>
    <lineage>
        <taxon>Bacteria</taxon>
        <taxon>Pseudomonadati</taxon>
        <taxon>Acidobacteriota</taxon>
        <taxon>Terriglobia</taxon>
        <taxon>Terriglobales</taxon>
        <taxon>Acidobacteriaceae</taxon>
        <taxon>Granulicella</taxon>
    </lineage>
</organism>
<evidence type="ECO:0000313" key="2">
    <source>
        <dbReference type="EMBL" id="RXH56614.1"/>
    </source>
</evidence>
<reference evidence="2 3" key="1">
    <citation type="submission" date="2018-11" db="EMBL/GenBank/DDBJ databases">
        <authorList>
            <person name="Mardanov A.V."/>
            <person name="Ravin N.V."/>
            <person name="Dedysh S.N."/>
        </authorList>
    </citation>
    <scope>NUCLEOTIDE SEQUENCE [LARGE SCALE GENOMIC DNA]</scope>
    <source>
        <strain evidence="2 3">AF10</strain>
    </source>
</reference>
<protein>
    <recommendedName>
        <fullName evidence="4">Flagellar FliJ protein</fullName>
    </recommendedName>
</protein>
<feature type="coiled-coil region" evidence="1">
    <location>
        <begin position="109"/>
        <end position="136"/>
    </location>
</feature>
<dbReference type="Proteomes" id="UP000289437">
    <property type="component" value="Unassembled WGS sequence"/>
</dbReference>
<evidence type="ECO:0000256" key="1">
    <source>
        <dbReference type="SAM" id="Coils"/>
    </source>
</evidence>
<dbReference type="AlphaFoldDB" id="A0A4V1L5Q8"/>
<gene>
    <name evidence="2" type="ORF">GRAN_3471</name>
</gene>
<sequence length="152" mass="17126">MKARRIGSLKRIANLYDAVEQMRSISLKQASEALSQAENALSVQRAIAAAARDAGREAIAAGDRAEWMLITTQATVATSRMNKVEGLRVARTTSRDAALTEFLESRVKTEQIEQLVDAMRQQAEAAEMRRTQAEADDRYLARMRWRMVRDVR</sequence>
<dbReference type="EMBL" id="RDSM01000002">
    <property type="protein sequence ID" value="RXH56614.1"/>
    <property type="molecule type" value="Genomic_DNA"/>
</dbReference>
<comment type="caution">
    <text evidence="2">The sequence shown here is derived from an EMBL/GenBank/DDBJ whole genome shotgun (WGS) entry which is preliminary data.</text>
</comment>
<keyword evidence="3" id="KW-1185">Reference proteome</keyword>
<accession>A0A4V1L5Q8</accession>
<reference evidence="3" key="2">
    <citation type="submission" date="2019-02" db="EMBL/GenBank/DDBJ databases">
        <title>Granulicella sibirica sp. nov., a psychrotolerant acidobacterium isolated from an organic soil layer in forested tundra, West Siberia.</title>
        <authorList>
            <person name="Oshkin I.Y."/>
            <person name="Kulichevskaya I.S."/>
            <person name="Rijpstra W.I.C."/>
            <person name="Sinninghe Damste J.S."/>
            <person name="Rakitin A.L."/>
            <person name="Ravin N.V."/>
            <person name="Dedysh S.N."/>
        </authorList>
    </citation>
    <scope>NUCLEOTIDE SEQUENCE [LARGE SCALE GENOMIC DNA]</scope>
    <source>
        <strain evidence="3">AF10</strain>
    </source>
</reference>
<name>A0A4V1L5Q8_9BACT</name>
<evidence type="ECO:0008006" key="4">
    <source>
        <dbReference type="Google" id="ProtNLM"/>
    </source>
</evidence>
<keyword evidence="1" id="KW-0175">Coiled coil</keyword>
<proteinExistence type="predicted"/>